<feature type="non-terminal residue" evidence="1">
    <location>
        <position position="99"/>
    </location>
</feature>
<dbReference type="Gene3D" id="2.120.10.30">
    <property type="entry name" value="TolB, C-terminal domain"/>
    <property type="match status" value="1"/>
</dbReference>
<dbReference type="SUPFAM" id="SSF63829">
    <property type="entry name" value="Calcium-dependent phosphotriesterase"/>
    <property type="match status" value="1"/>
</dbReference>
<organism evidence="1">
    <name type="scientific">marine metagenome</name>
    <dbReference type="NCBI Taxonomy" id="408172"/>
    <lineage>
        <taxon>unclassified sequences</taxon>
        <taxon>metagenomes</taxon>
        <taxon>ecological metagenomes</taxon>
    </lineage>
</organism>
<dbReference type="EMBL" id="UINC01210599">
    <property type="protein sequence ID" value="SVE34131.1"/>
    <property type="molecule type" value="Genomic_DNA"/>
</dbReference>
<dbReference type="PANTHER" id="PTHR47572:SF4">
    <property type="entry name" value="LACTONASE DRP35"/>
    <property type="match status" value="1"/>
</dbReference>
<dbReference type="PANTHER" id="PTHR47572">
    <property type="entry name" value="LIPOPROTEIN-RELATED"/>
    <property type="match status" value="1"/>
</dbReference>
<evidence type="ECO:0000313" key="1">
    <source>
        <dbReference type="EMBL" id="SVE34131.1"/>
    </source>
</evidence>
<reference evidence="1" key="1">
    <citation type="submission" date="2018-05" db="EMBL/GenBank/DDBJ databases">
        <authorList>
            <person name="Lanie J.A."/>
            <person name="Ng W.-L."/>
            <person name="Kazmierczak K.M."/>
            <person name="Andrzejewski T.M."/>
            <person name="Davidsen T.M."/>
            <person name="Wayne K.J."/>
            <person name="Tettelin H."/>
            <person name="Glass J.I."/>
            <person name="Rusch D."/>
            <person name="Podicherti R."/>
            <person name="Tsui H.-C.T."/>
            <person name="Winkler M.E."/>
        </authorList>
    </citation>
    <scope>NUCLEOTIDE SEQUENCE</scope>
</reference>
<protein>
    <submittedName>
        <fullName evidence="1">Uncharacterized protein</fullName>
    </submittedName>
</protein>
<dbReference type="InterPro" id="IPR051262">
    <property type="entry name" value="SMP-30/CGR1_Lactonase"/>
</dbReference>
<dbReference type="InterPro" id="IPR011042">
    <property type="entry name" value="6-blade_b-propeller_TolB-like"/>
</dbReference>
<gene>
    <name evidence="1" type="ORF">METZ01_LOCUS486985</name>
</gene>
<proteinExistence type="predicted"/>
<accession>A0A383CPR4</accession>
<sequence length="99" mass="11097">MGIMLYNAANYPTYKRFEMAVQLSGILETMEPTVLTSGWNRTEGPLWHPEGYVTFVDLEGCRLMRWDTDGTVTVIREDTGEGNGCTLDLEGRLLMCEGA</sequence>
<name>A0A383CPR4_9ZZZZ</name>
<dbReference type="AlphaFoldDB" id="A0A383CPR4"/>